<name>A0A9P8JLJ4_AURME</name>
<dbReference type="EMBL" id="JAHFXS010004269">
    <property type="protein sequence ID" value="KAG9956487.1"/>
    <property type="molecule type" value="Genomic_DNA"/>
</dbReference>
<feature type="domain" description="TRF2-interacting telomeric protein/Rap1 C-terminal" evidence="2">
    <location>
        <begin position="86"/>
        <end position="160"/>
    </location>
</feature>
<proteinExistence type="predicted"/>
<dbReference type="InterPro" id="IPR038104">
    <property type="entry name" value="Rap1_C_sf"/>
</dbReference>
<reference evidence="3" key="1">
    <citation type="journal article" date="2021" name="J Fungi (Basel)">
        <title>Virulence traits and population genomics of the black yeast Aureobasidium melanogenum.</title>
        <authorList>
            <person name="Cernosa A."/>
            <person name="Sun X."/>
            <person name="Gostincar C."/>
            <person name="Fang C."/>
            <person name="Gunde-Cimerman N."/>
            <person name="Song Z."/>
        </authorList>
    </citation>
    <scope>NUCLEOTIDE SEQUENCE</scope>
    <source>
        <strain evidence="3">EXF-9298</strain>
    </source>
</reference>
<feature type="non-terminal residue" evidence="3">
    <location>
        <position position="1"/>
    </location>
</feature>
<dbReference type="Pfam" id="PF11626">
    <property type="entry name" value="Rap1_C"/>
    <property type="match status" value="1"/>
</dbReference>
<accession>A0A9P8JLJ4</accession>
<feature type="non-terminal residue" evidence="3">
    <location>
        <position position="178"/>
    </location>
</feature>
<gene>
    <name evidence="3" type="ORF">KCU98_g17398</name>
</gene>
<sequence>HANNPNMHLDAPVTQSWEASSVPTQSQPERQRLSTQAIYEAETQQFDADVPSPPPEFAEETQSYAAQTDSQILSAEEFWPWIDAQTAAGYAEEDVIAALRQTSFNPKLASMVLKARGEVDIAGVWTEEEDRIAEGRDAKAIRRLEVKHGRDSVTKRLQFLDDWRKDEEIAKNGGGEEL</sequence>
<feature type="compositionally biased region" description="Polar residues" evidence="1">
    <location>
        <begin position="13"/>
        <end position="32"/>
    </location>
</feature>
<dbReference type="InterPro" id="IPR021661">
    <property type="entry name" value="Rap1_C"/>
</dbReference>
<feature type="region of interest" description="Disordered" evidence="1">
    <location>
        <begin position="1"/>
        <end position="32"/>
    </location>
</feature>
<dbReference type="Proteomes" id="UP000729357">
    <property type="component" value="Unassembled WGS sequence"/>
</dbReference>
<dbReference type="Gene3D" id="1.10.10.2170">
    <property type="match status" value="1"/>
</dbReference>
<evidence type="ECO:0000313" key="4">
    <source>
        <dbReference type="Proteomes" id="UP000729357"/>
    </source>
</evidence>
<reference evidence="3" key="2">
    <citation type="submission" date="2021-08" db="EMBL/GenBank/DDBJ databases">
        <authorList>
            <person name="Gostincar C."/>
            <person name="Sun X."/>
            <person name="Song Z."/>
            <person name="Gunde-Cimerman N."/>
        </authorList>
    </citation>
    <scope>NUCLEOTIDE SEQUENCE</scope>
    <source>
        <strain evidence="3">EXF-9298</strain>
    </source>
</reference>
<comment type="caution">
    <text evidence="3">The sequence shown here is derived from an EMBL/GenBank/DDBJ whole genome shotgun (WGS) entry which is preliminary data.</text>
</comment>
<organism evidence="3 4">
    <name type="scientific">Aureobasidium melanogenum</name>
    <name type="common">Aureobasidium pullulans var. melanogenum</name>
    <dbReference type="NCBI Taxonomy" id="46634"/>
    <lineage>
        <taxon>Eukaryota</taxon>
        <taxon>Fungi</taxon>
        <taxon>Dikarya</taxon>
        <taxon>Ascomycota</taxon>
        <taxon>Pezizomycotina</taxon>
        <taxon>Dothideomycetes</taxon>
        <taxon>Dothideomycetidae</taxon>
        <taxon>Dothideales</taxon>
        <taxon>Saccotheciaceae</taxon>
        <taxon>Aureobasidium</taxon>
    </lineage>
</organism>
<protein>
    <recommendedName>
        <fullName evidence="2">TRF2-interacting telomeric protein/Rap1 C-terminal domain-containing protein</fullName>
    </recommendedName>
</protein>
<evidence type="ECO:0000256" key="1">
    <source>
        <dbReference type="SAM" id="MobiDB-lite"/>
    </source>
</evidence>
<evidence type="ECO:0000259" key="2">
    <source>
        <dbReference type="Pfam" id="PF11626"/>
    </source>
</evidence>
<dbReference type="AlphaFoldDB" id="A0A9P8JLJ4"/>
<keyword evidence="4" id="KW-1185">Reference proteome</keyword>
<evidence type="ECO:0000313" key="3">
    <source>
        <dbReference type="EMBL" id="KAG9956487.1"/>
    </source>
</evidence>